<keyword evidence="1" id="KW-0812">Transmembrane</keyword>
<evidence type="ECO:0000313" key="2">
    <source>
        <dbReference type="EMBL" id="DAD73563.1"/>
    </source>
</evidence>
<feature type="transmembrane region" description="Helical" evidence="1">
    <location>
        <begin position="6"/>
        <end position="26"/>
    </location>
</feature>
<proteinExistence type="predicted"/>
<keyword evidence="1" id="KW-0472">Membrane</keyword>
<keyword evidence="1" id="KW-1133">Transmembrane helix</keyword>
<protein>
    <submittedName>
        <fullName evidence="2">Uncharacterized protein</fullName>
    </submittedName>
</protein>
<reference evidence="2" key="1">
    <citation type="journal article" date="2021" name="Proc. Natl. Acad. Sci. U.S.A.">
        <title>A Catalog of Tens of Thousands of Viruses from Human Metagenomes Reveals Hidden Associations with Chronic Diseases.</title>
        <authorList>
            <person name="Tisza M.J."/>
            <person name="Buck C.B."/>
        </authorList>
    </citation>
    <scope>NUCLEOTIDE SEQUENCE</scope>
    <source>
        <strain evidence="2">CtwmI4</strain>
    </source>
</reference>
<accession>A0A8S5LUR7</accession>
<dbReference type="EMBL" id="BK014739">
    <property type="protein sequence ID" value="DAD73563.1"/>
    <property type="molecule type" value="Genomic_DNA"/>
</dbReference>
<organism evidence="2">
    <name type="scientific">Myoviridae sp. ctwmI4</name>
    <dbReference type="NCBI Taxonomy" id="2826710"/>
    <lineage>
        <taxon>Viruses</taxon>
        <taxon>Duplodnaviria</taxon>
        <taxon>Heunggongvirae</taxon>
        <taxon>Uroviricota</taxon>
        <taxon>Caudoviricetes</taxon>
    </lineage>
</organism>
<sequence>MLCLLSHTVCITSNSFYLWLVIALIYNRKSTPYK</sequence>
<evidence type="ECO:0000256" key="1">
    <source>
        <dbReference type="SAM" id="Phobius"/>
    </source>
</evidence>
<name>A0A8S5LUR7_9CAUD</name>